<keyword evidence="3" id="KW-1185">Reference proteome</keyword>
<name>A0A7R8HCM5_LEPSM</name>
<accession>A0A7R8HCM5</accession>
<dbReference type="EMBL" id="HG994586">
    <property type="protein sequence ID" value="CAF3005067.1"/>
    <property type="molecule type" value="Genomic_DNA"/>
</dbReference>
<feature type="region of interest" description="Disordered" evidence="1">
    <location>
        <begin position="71"/>
        <end position="118"/>
    </location>
</feature>
<proteinExistence type="predicted"/>
<organism evidence="2 3">
    <name type="scientific">Lepeophtheirus salmonis</name>
    <name type="common">Salmon louse</name>
    <name type="synonym">Caligus salmonis</name>
    <dbReference type="NCBI Taxonomy" id="72036"/>
    <lineage>
        <taxon>Eukaryota</taxon>
        <taxon>Metazoa</taxon>
        <taxon>Ecdysozoa</taxon>
        <taxon>Arthropoda</taxon>
        <taxon>Crustacea</taxon>
        <taxon>Multicrustacea</taxon>
        <taxon>Hexanauplia</taxon>
        <taxon>Copepoda</taxon>
        <taxon>Siphonostomatoida</taxon>
        <taxon>Caligidae</taxon>
        <taxon>Lepeophtheirus</taxon>
    </lineage>
</organism>
<dbReference type="Proteomes" id="UP000675881">
    <property type="component" value="Chromosome 7"/>
</dbReference>
<gene>
    <name evidence="2" type="ORF">LSAA_13253</name>
</gene>
<sequence>MDVYVKKPCYTTIVKNEGSCKDIIFEAIKVGQSHASQTFSHHVPLGAFHPQPHSDTEFEYVDEAVQNTIENESSKKTIENEDEYSLDAVVKRQRKEPEDSSSDPSTGDEKQSPLKNPGILVVQSQKKKNTIDAHDIKFQSDFDREVKDMSVSEFMILFLDLDDRFLEILRILQFSNNHVKTNDKAWKKKRKRLPTFIPDKELRKTTGSMDAYVPVNAGVGVLKWFDNWAVHIIFSMNACHATVIFTV</sequence>
<evidence type="ECO:0000313" key="3">
    <source>
        <dbReference type="Proteomes" id="UP000675881"/>
    </source>
</evidence>
<dbReference type="AlphaFoldDB" id="A0A7R8HCM5"/>
<reference evidence="2" key="1">
    <citation type="submission" date="2021-02" db="EMBL/GenBank/DDBJ databases">
        <authorList>
            <person name="Bekaert M."/>
        </authorList>
    </citation>
    <scope>NUCLEOTIDE SEQUENCE</scope>
    <source>
        <strain evidence="2">IoA-00</strain>
    </source>
</reference>
<evidence type="ECO:0000256" key="1">
    <source>
        <dbReference type="SAM" id="MobiDB-lite"/>
    </source>
</evidence>
<protein>
    <submittedName>
        <fullName evidence="2">(salmon louse) hypothetical protein</fullName>
    </submittedName>
</protein>
<evidence type="ECO:0000313" key="2">
    <source>
        <dbReference type="EMBL" id="CAF3005067.1"/>
    </source>
</evidence>
<dbReference type="OrthoDB" id="6370318at2759"/>